<organism evidence="2">
    <name type="scientific">marine sediment metagenome</name>
    <dbReference type="NCBI Taxonomy" id="412755"/>
    <lineage>
        <taxon>unclassified sequences</taxon>
        <taxon>metagenomes</taxon>
        <taxon>ecological metagenomes</taxon>
    </lineage>
</organism>
<reference evidence="2" key="1">
    <citation type="journal article" date="2014" name="Front. Microbiol.">
        <title>High frequency of phylogenetically diverse reductive dehalogenase-homologous genes in deep subseafloor sedimentary metagenomes.</title>
        <authorList>
            <person name="Kawai M."/>
            <person name="Futagami T."/>
            <person name="Toyoda A."/>
            <person name="Takaki Y."/>
            <person name="Nishi S."/>
            <person name="Hori S."/>
            <person name="Arai W."/>
            <person name="Tsubouchi T."/>
            <person name="Morono Y."/>
            <person name="Uchiyama I."/>
            <person name="Ito T."/>
            <person name="Fujiyama A."/>
            <person name="Inagaki F."/>
            <person name="Takami H."/>
        </authorList>
    </citation>
    <scope>NUCLEOTIDE SEQUENCE</scope>
    <source>
        <strain evidence="2">Expedition CK06-06</strain>
    </source>
</reference>
<dbReference type="Gene3D" id="1.20.5.2700">
    <property type="match status" value="1"/>
</dbReference>
<proteinExistence type="predicted"/>
<dbReference type="EMBL" id="BARS01055420">
    <property type="protein sequence ID" value="GAG45498.1"/>
    <property type="molecule type" value="Genomic_DNA"/>
</dbReference>
<accession>X0Y9V8</accession>
<keyword evidence="1" id="KW-0472">Membrane</keyword>
<name>X0Y9V8_9ZZZZ</name>
<feature type="non-terminal residue" evidence="2">
    <location>
        <position position="1"/>
    </location>
</feature>
<keyword evidence="1" id="KW-0812">Transmembrane</keyword>
<protein>
    <recommendedName>
        <fullName evidence="3">NADH-quinone oxidoreductase subunit L</fullName>
    </recommendedName>
</protein>
<dbReference type="AlphaFoldDB" id="X0Y9V8"/>
<evidence type="ECO:0008006" key="3">
    <source>
        <dbReference type="Google" id="ProtNLM"/>
    </source>
</evidence>
<keyword evidence="1" id="KW-1133">Transmembrane helix</keyword>
<gene>
    <name evidence="2" type="ORF">S01H1_81823</name>
</gene>
<evidence type="ECO:0000256" key="1">
    <source>
        <dbReference type="SAM" id="Phobius"/>
    </source>
</evidence>
<evidence type="ECO:0000313" key="2">
    <source>
        <dbReference type="EMBL" id="GAG45498.1"/>
    </source>
</evidence>
<feature type="transmembrane region" description="Helical" evidence="1">
    <location>
        <begin position="36"/>
        <end position="57"/>
    </location>
</feature>
<sequence length="61" mass="6515">IIQLFDTYVVDGLVNGVAGGTVAGGRVARRAQTGRLQAYGLVMLAGIVIIVGFVYLFTRWT</sequence>
<comment type="caution">
    <text evidence="2">The sequence shown here is derived from an EMBL/GenBank/DDBJ whole genome shotgun (WGS) entry which is preliminary data.</text>
</comment>